<dbReference type="EMBL" id="BCMS01000001">
    <property type="protein sequence ID" value="GAQ20823.1"/>
    <property type="molecule type" value="Genomic_DNA"/>
</dbReference>
<dbReference type="InterPro" id="IPR036514">
    <property type="entry name" value="SGNH_hydro_sf"/>
</dbReference>
<evidence type="ECO:0000313" key="1">
    <source>
        <dbReference type="EMBL" id="GAQ20823.1"/>
    </source>
</evidence>
<gene>
    <name evidence="1" type="ORF">DEIGR_100850</name>
</gene>
<comment type="caution">
    <text evidence="1">The sequence shown here is derived from an EMBL/GenBank/DDBJ whole genome shotgun (WGS) entry which is preliminary data.</text>
</comment>
<evidence type="ECO:0008006" key="3">
    <source>
        <dbReference type="Google" id="ProtNLM"/>
    </source>
</evidence>
<proteinExistence type="predicted"/>
<protein>
    <recommendedName>
        <fullName evidence="3">SGNH hydrolase-type esterase domain-containing protein</fullName>
    </recommendedName>
</protein>
<evidence type="ECO:0000313" key="2">
    <source>
        <dbReference type="Proteomes" id="UP000056209"/>
    </source>
</evidence>
<sequence>MTSPDTTGNIFVNGNAAGITYRARVSNDAGAHYVLRERDDAAAVAARSPQDEVVAWGDSITQGITSTMSYPYLLSALLPHRRPAINMGIAGQTTRMIQARAGGEAVTFTVAGGSLSAAGDFAALTLADGSVDLLRSDVVRSLRGTLAGRPGVLKRDPPLDGGAYYFFPDPAATATAAAGSVPFVPDADAYRRMCNIIWSGRNDDLTTSAGRDVVAARIGTMVGRLQWPREFLVIGVLNATTEALGTSQCEGIKAHNASMAAAYGVRFLDPRAVLCVNADGSARADGTPNPAWMYDPVHPNDAGQWRLAQAIAAKAATFGWQQ</sequence>
<keyword evidence="2" id="KW-1185">Reference proteome</keyword>
<name>A0A100HHG1_9DEIO</name>
<dbReference type="SUPFAM" id="SSF52266">
    <property type="entry name" value="SGNH hydrolase"/>
    <property type="match status" value="1"/>
</dbReference>
<dbReference type="Proteomes" id="UP000056209">
    <property type="component" value="Unassembled WGS sequence"/>
</dbReference>
<organism evidence="1 2">
    <name type="scientific">Deinococcus grandis</name>
    <dbReference type="NCBI Taxonomy" id="57498"/>
    <lineage>
        <taxon>Bacteria</taxon>
        <taxon>Thermotogati</taxon>
        <taxon>Deinococcota</taxon>
        <taxon>Deinococci</taxon>
        <taxon>Deinococcales</taxon>
        <taxon>Deinococcaceae</taxon>
        <taxon>Deinococcus</taxon>
    </lineage>
</organism>
<accession>A0A100HHG1</accession>
<dbReference type="AlphaFoldDB" id="A0A100HHG1"/>
<dbReference type="Gene3D" id="3.40.50.1110">
    <property type="entry name" value="SGNH hydrolase"/>
    <property type="match status" value="2"/>
</dbReference>
<reference evidence="2" key="1">
    <citation type="submission" date="2015-11" db="EMBL/GenBank/DDBJ databases">
        <title>Draft Genome Sequence of the Radioresistant Bacterium Deinococcus grandis, Isolated from Freshwater Fish in Japan.</title>
        <authorList>
            <person name="Satoh K."/>
            <person name="Onodera T."/>
            <person name="Omoso K."/>
            <person name="Takeda-Yano K."/>
            <person name="Katayama T."/>
            <person name="Oono Y."/>
            <person name="Narumi I."/>
        </authorList>
    </citation>
    <scope>NUCLEOTIDE SEQUENCE [LARGE SCALE GENOMIC DNA]</scope>
    <source>
        <strain evidence="2">ATCC 43672</strain>
    </source>
</reference>